<comment type="similarity">
    <text evidence="2 5">Belongs to the glycosyl hydrolase 43 family.</text>
</comment>
<dbReference type="InterPro" id="IPR026444">
    <property type="entry name" value="Secre_tail"/>
</dbReference>
<comment type="pathway">
    <text evidence="1">Glycan metabolism; L-arabinan degradation.</text>
</comment>
<evidence type="ECO:0000259" key="7">
    <source>
        <dbReference type="Pfam" id="PF18962"/>
    </source>
</evidence>
<organism evidence="8 9">
    <name type="scientific">Hymenobacter sublimis</name>
    <dbReference type="NCBI Taxonomy" id="2933777"/>
    <lineage>
        <taxon>Bacteria</taxon>
        <taxon>Pseudomonadati</taxon>
        <taxon>Bacteroidota</taxon>
        <taxon>Cytophagia</taxon>
        <taxon>Cytophagales</taxon>
        <taxon>Hymenobacteraceae</taxon>
        <taxon>Hymenobacter</taxon>
    </lineage>
</organism>
<sequence length="563" mass="60728">MMSISLPSPSRIIRLLLVVMLLLGGHVFRATALQGQPGLHDPSTIIKHGNTYWTFATGDGIYSLYSTDLVHWRPGPRPVFPNNGYPSWINSKVPGFAGLFWAPECFFMNGKYYLYYSCSTFGSGFSAIGLVTNPTLDPNSPDYRWTDQGEVISSTAINSSQPNAIDPAIFRDANNRVWLTYGSYFGGIRVVELNPTSGKLLNTNQFAVGNNGAEAAYIKEHDGYYYLFLNRGTCCQGALSTYHILVGRSLSPTGPFLDQQGVDLNNGGGTTLLSGSGRYRGPGHAGILEEGGVNYFSYHYYDSYDGGVPKLGLAQLIWTTAGWPSISRDWVTAGRYVISTAQTSGLVWEAGCASGSTPITQNTFSNQPCQQWNFAALGNGDYRVTNQQGGLTASVAGCSDAAGAKLQLGAYTDDDCQRFHIDRAANGTLVFASLNGNRVVEVPNASTAAGQQLGLWDYNGCSCQRWSLTPTNTPLAVKGAQLQDISIYPVPAGQQGFTVELGTQPIREITQVEVRNLLGAVVYQHVFGKQQTTLSVAAGLQPGVYVVCVRRPSGSLTQKITVL</sequence>
<keyword evidence="9" id="KW-1185">Reference proteome</keyword>
<dbReference type="InterPro" id="IPR050727">
    <property type="entry name" value="GH43_arabinanases"/>
</dbReference>
<feature type="domain" description="Ricin B lectin" evidence="6">
    <location>
        <begin position="415"/>
        <end position="472"/>
    </location>
</feature>
<dbReference type="Pfam" id="PF04616">
    <property type="entry name" value="Glyco_hydro_43"/>
    <property type="match status" value="1"/>
</dbReference>
<dbReference type="PANTHER" id="PTHR43301">
    <property type="entry name" value="ARABINAN ENDO-1,5-ALPHA-L-ARABINOSIDASE"/>
    <property type="match status" value="1"/>
</dbReference>
<dbReference type="InterPro" id="IPR023296">
    <property type="entry name" value="Glyco_hydro_beta-prop_sf"/>
</dbReference>
<dbReference type="CDD" id="cd00161">
    <property type="entry name" value="beta-trefoil_Ricin-like"/>
    <property type="match status" value="1"/>
</dbReference>
<dbReference type="CDD" id="cd08998">
    <property type="entry name" value="GH43_Arb43a-like"/>
    <property type="match status" value="1"/>
</dbReference>
<evidence type="ECO:0000256" key="1">
    <source>
        <dbReference type="ARBA" id="ARBA00004834"/>
    </source>
</evidence>
<dbReference type="InterPro" id="IPR035992">
    <property type="entry name" value="Ricin_B-like_lectins"/>
</dbReference>
<evidence type="ECO:0000256" key="5">
    <source>
        <dbReference type="RuleBase" id="RU361187"/>
    </source>
</evidence>
<proteinExistence type="inferred from homology"/>
<evidence type="ECO:0000313" key="8">
    <source>
        <dbReference type="EMBL" id="UPL47725.1"/>
    </source>
</evidence>
<dbReference type="RefSeq" id="WP_247974323.1">
    <property type="nucleotide sequence ID" value="NZ_CP095848.1"/>
</dbReference>
<feature type="domain" description="Secretion system C-terminal sorting" evidence="7">
    <location>
        <begin position="487"/>
        <end position="562"/>
    </location>
</feature>
<evidence type="ECO:0000256" key="4">
    <source>
        <dbReference type="ARBA" id="ARBA00023295"/>
    </source>
</evidence>
<feature type="domain" description="Ricin B lectin" evidence="6">
    <location>
        <begin position="330"/>
        <end position="408"/>
    </location>
</feature>
<dbReference type="InterPro" id="IPR006710">
    <property type="entry name" value="Glyco_hydro_43"/>
</dbReference>
<evidence type="ECO:0000256" key="3">
    <source>
        <dbReference type="ARBA" id="ARBA00022801"/>
    </source>
</evidence>
<dbReference type="PROSITE" id="PS50231">
    <property type="entry name" value="RICIN_B_LECTIN"/>
    <property type="match status" value="1"/>
</dbReference>
<name>A0ABY4J4F5_9BACT</name>
<dbReference type="Proteomes" id="UP000829647">
    <property type="component" value="Chromosome"/>
</dbReference>
<dbReference type="PANTHER" id="PTHR43301:SF3">
    <property type="entry name" value="ARABINAN ENDO-1,5-ALPHA-L-ARABINOSIDASE A-RELATED"/>
    <property type="match status" value="1"/>
</dbReference>
<dbReference type="SUPFAM" id="SSF50370">
    <property type="entry name" value="Ricin B-like lectins"/>
    <property type="match status" value="1"/>
</dbReference>
<protein>
    <submittedName>
        <fullName evidence="8">Family 43 glycosylhydrolase</fullName>
    </submittedName>
</protein>
<reference evidence="8 9" key="1">
    <citation type="submission" date="2022-04" db="EMBL/GenBank/DDBJ databases">
        <title>Hymenobacter sp. isolated from the air.</title>
        <authorList>
            <person name="Won M."/>
            <person name="Lee C.-M."/>
            <person name="Woen H.-Y."/>
            <person name="Kwon S.-W."/>
        </authorList>
    </citation>
    <scope>NUCLEOTIDE SEQUENCE [LARGE SCALE GENOMIC DNA]</scope>
    <source>
        <strain evidence="9">5516 S-25</strain>
    </source>
</reference>
<dbReference type="EMBL" id="CP095848">
    <property type="protein sequence ID" value="UPL47725.1"/>
    <property type="molecule type" value="Genomic_DNA"/>
</dbReference>
<evidence type="ECO:0000259" key="6">
    <source>
        <dbReference type="Pfam" id="PF14200"/>
    </source>
</evidence>
<keyword evidence="3 5" id="KW-0378">Hydrolase</keyword>
<accession>A0ABY4J4F5</accession>
<dbReference type="Gene3D" id="2.80.10.50">
    <property type="match status" value="2"/>
</dbReference>
<dbReference type="NCBIfam" id="TIGR04183">
    <property type="entry name" value="Por_Secre_tail"/>
    <property type="match status" value="1"/>
</dbReference>
<dbReference type="Pfam" id="PF14200">
    <property type="entry name" value="RicinB_lectin_2"/>
    <property type="match status" value="2"/>
</dbReference>
<dbReference type="Pfam" id="PF18962">
    <property type="entry name" value="Por_Secre_tail"/>
    <property type="match status" value="1"/>
</dbReference>
<evidence type="ECO:0000313" key="9">
    <source>
        <dbReference type="Proteomes" id="UP000829647"/>
    </source>
</evidence>
<dbReference type="Gene3D" id="2.115.10.20">
    <property type="entry name" value="Glycosyl hydrolase domain, family 43"/>
    <property type="match status" value="1"/>
</dbReference>
<evidence type="ECO:0000256" key="2">
    <source>
        <dbReference type="ARBA" id="ARBA00009865"/>
    </source>
</evidence>
<dbReference type="InterPro" id="IPR000772">
    <property type="entry name" value="Ricin_B_lectin"/>
</dbReference>
<gene>
    <name evidence="8" type="ORF">MWH26_11015</name>
</gene>
<dbReference type="SUPFAM" id="SSF75005">
    <property type="entry name" value="Arabinanase/levansucrase/invertase"/>
    <property type="match status" value="1"/>
</dbReference>
<keyword evidence="4 5" id="KW-0326">Glycosidase</keyword>